<reference evidence="1" key="1">
    <citation type="submission" date="2024-02" db="EMBL/GenBank/DDBJ databases">
        <title>Metagenome Assembled Genome of Zalaria obscura JY119.</title>
        <authorList>
            <person name="Vighnesh L."/>
            <person name="Jagadeeshwari U."/>
            <person name="Venkata Ramana C."/>
            <person name="Sasikala C."/>
        </authorList>
    </citation>
    <scope>NUCLEOTIDE SEQUENCE</scope>
    <source>
        <strain evidence="1">JY119</strain>
    </source>
</reference>
<organism evidence="1 2">
    <name type="scientific">Zalaria obscura</name>
    <dbReference type="NCBI Taxonomy" id="2024903"/>
    <lineage>
        <taxon>Eukaryota</taxon>
        <taxon>Fungi</taxon>
        <taxon>Dikarya</taxon>
        <taxon>Ascomycota</taxon>
        <taxon>Pezizomycotina</taxon>
        <taxon>Dothideomycetes</taxon>
        <taxon>Dothideomycetidae</taxon>
        <taxon>Dothideales</taxon>
        <taxon>Zalariaceae</taxon>
        <taxon>Zalaria</taxon>
    </lineage>
</organism>
<dbReference type="EMBL" id="JAMKPW020000003">
    <property type="protein sequence ID" value="KAK8219737.1"/>
    <property type="molecule type" value="Genomic_DNA"/>
</dbReference>
<keyword evidence="2" id="KW-1185">Reference proteome</keyword>
<protein>
    <submittedName>
        <fullName evidence="1">Uncharacterized protein</fullName>
    </submittedName>
</protein>
<gene>
    <name evidence="1" type="ORF">M8818_000711</name>
</gene>
<dbReference type="Proteomes" id="UP001320706">
    <property type="component" value="Unassembled WGS sequence"/>
</dbReference>
<name>A0ACC3SP48_9PEZI</name>
<proteinExistence type="predicted"/>
<accession>A0ACC3SP48</accession>
<comment type="caution">
    <text evidence="1">The sequence shown here is derived from an EMBL/GenBank/DDBJ whole genome shotgun (WGS) entry which is preliminary data.</text>
</comment>
<evidence type="ECO:0000313" key="1">
    <source>
        <dbReference type="EMBL" id="KAK8219737.1"/>
    </source>
</evidence>
<sequence length="307" mass="33992">MTVGYGWDLLEAISLDTLRTLSESPNPDIAKSAISLLLTRFALSTPAQASLTQDLISSKPTIRTKAKYALQLFDAYAIPSHVPPPQILRYRHLLDSNTTTEFQTSIQPPGGLRRARIIIDLPRDGPLFVTEGYDSDIQRDEEDDTRPEGAFMDGQDPELTEYIAEAQADMRAQAAFTEAGRTAQEYERRSDVDQAPLNLDAALLEGERNGGPVALAALRLARSRGYVVPGLDRILADADFSRAGARNGVVEGMWRRSRLEDISPEELEVEARRRRNREAMVLHEGEGRISGEDIMLPRMDGDGDGRS</sequence>
<evidence type="ECO:0000313" key="2">
    <source>
        <dbReference type="Proteomes" id="UP001320706"/>
    </source>
</evidence>